<keyword evidence="1" id="KW-0812">Transmembrane</keyword>
<feature type="transmembrane region" description="Helical" evidence="1">
    <location>
        <begin position="227"/>
        <end position="243"/>
    </location>
</feature>
<keyword evidence="1" id="KW-0472">Membrane</keyword>
<evidence type="ECO:0000313" key="2">
    <source>
        <dbReference type="EMBL" id="TDQ09993.1"/>
    </source>
</evidence>
<dbReference type="AlphaFoldDB" id="A0A4R6SXR0"/>
<dbReference type="EMBL" id="SNYC01000004">
    <property type="protein sequence ID" value="TDQ09993.1"/>
    <property type="molecule type" value="Genomic_DNA"/>
</dbReference>
<keyword evidence="3" id="KW-1185">Reference proteome</keyword>
<feature type="transmembrane region" description="Helical" evidence="1">
    <location>
        <begin position="33"/>
        <end position="55"/>
    </location>
</feature>
<name>A0A4R6SXR0_9SPHI</name>
<feature type="transmembrane region" description="Helical" evidence="1">
    <location>
        <begin position="126"/>
        <end position="144"/>
    </location>
</feature>
<gene>
    <name evidence="2" type="ORF">ATK78_2152</name>
</gene>
<organism evidence="2 3">
    <name type="scientific">Pedobacter metabolipauper</name>
    <dbReference type="NCBI Taxonomy" id="425513"/>
    <lineage>
        <taxon>Bacteria</taxon>
        <taxon>Pseudomonadati</taxon>
        <taxon>Bacteroidota</taxon>
        <taxon>Sphingobacteriia</taxon>
        <taxon>Sphingobacteriales</taxon>
        <taxon>Sphingobacteriaceae</taxon>
        <taxon>Pedobacter</taxon>
    </lineage>
</organism>
<evidence type="ECO:0000313" key="3">
    <source>
        <dbReference type="Proteomes" id="UP000295620"/>
    </source>
</evidence>
<accession>A0A4R6SXR0</accession>
<proteinExistence type="predicted"/>
<feature type="transmembrane region" description="Helical" evidence="1">
    <location>
        <begin position="67"/>
        <end position="87"/>
    </location>
</feature>
<evidence type="ECO:0008006" key="4">
    <source>
        <dbReference type="Google" id="ProtNLM"/>
    </source>
</evidence>
<feature type="transmembrane region" description="Helical" evidence="1">
    <location>
        <begin position="250"/>
        <end position="269"/>
    </location>
</feature>
<feature type="transmembrane region" description="Helical" evidence="1">
    <location>
        <begin position="93"/>
        <end position="114"/>
    </location>
</feature>
<feature type="transmembrane region" description="Helical" evidence="1">
    <location>
        <begin position="356"/>
        <end position="378"/>
    </location>
</feature>
<sequence length="437" mass="47404">MNESKPIFSNADLKKGIWIYFILLIFEGALRKWFLPGLATPLLVIRDPLALWILVIANGRGLLLSNIYLSSAFTIGAVGIFTAVIFGHGSLPVAIFGARILMLHLPLIFVIGTVFDQEDVLEMGKVTLFISIPIGVLIALQFYSPQSAWVNRGLGGDVEGSGFSGAMGYMRPAGTFSFSTGNTYLYSLISVFVFYYWLNMKNINKIVLIAATAMMLLVIPLSISRSLLFSILVTFVFVLAGSLRSSENLVRMVLAAIGIVLIVVIANQFPFFQTGVEVFSARFNGANESEGGLEGVLVDRYLGGLVNALNFKSGIPFFGYGQGSISNVGSMLLSGRTFGGMAEGEWGRTIAELGPILGLLLVFLRISFSIKVALAGFSRLKRGDLLPWLLLSSCLLIFPQGNWAQPTSLGFSTLVTGLLIASLRERAKEPEPEIETN</sequence>
<keyword evidence="1" id="KW-1133">Transmembrane helix</keyword>
<reference evidence="2 3" key="1">
    <citation type="submission" date="2019-03" db="EMBL/GenBank/DDBJ databases">
        <title>Genomic Encyclopedia of Archaeal and Bacterial Type Strains, Phase II (KMG-II): from individual species to whole genera.</title>
        <authorList>
            <person name="Goeker M."/>
        </authorList>
    </citation>
    <scope>NUCLEOTIDE SEQUENCE [LARGE SCALE GENOMIC DNA]</scope>
    <source>
        <strain evidence="2 3">DSM 19035</strain>
    </source>
</reference>
<dbReference type="OrthoDB" id="1491081at2"/>
<protein>
    <recommendedName>
        <fullName evidence="4">O-antigen ligase-like membrane protein</fullName>
    </recommendedName>
</protein>
<feature type="transmembrane region" description="Helical" evidence="1">
    <location>
        <begin position="385"/>
        <end position="401"/>
    </location>
</feature>
<comment type="caution">
    <text evidence="2">The sequence shown here is derived from an EMBL/GenBank/DDBJ whole genome shotgun (WGS) entry which is preliminary data.</text>
</comment>
<evidence type="ECO:0000256" key="1">
    <source>
        <dbReference type="SAM" id="Phobius"/>
    </source>
</evidence>
<feature type="transmembrane region" description="Helical" evidence="1">
    <location>
        <begin position="176"/>
        <end position="198"/>
    </location>
</feature>
<dbReference type="Proteomes" id="UP000295620">
    <property type="component" value="Unassembled WGS sequence"/>
</dbReference>
<feature type="transmembrane region" description="Helical" evidence="1">
    <location>
        <begin position="205"/>
        <end position="221"/>
    </location>
</feature>